<feature type="domain" description="SusD-like N-terminal" evidence="7">
    <location>
        <begin position="23"/>
        <end position="233"/>
    </location>
</feature>
<feature type="domain" description="RagB/SusD" evidence="6">
    <location>
        <begin position="404"/>
        <end position="632"/>
    </location>
</feature>
<proteinExistence type="inferred from homology"/>
<comment type="caution">
    <text evidence="8">The sequence shown here is derived from an EMBL/GenBank/DDBJ whole genome shotgun (WGS) entry which is preliminary data.</text>
</comment>
<evidence type="ECO:0000313" key="8">
    <source>
        <dbReference type="EMBL" id="KAA3770606.1"/>
    </source>
</evidence>
<evidence type="ECO:0000259" key="7">
    <source>
        <dbReference type="Pfam" id="PF14322"/>
    </source>
</evidence>
<evidence type="ECO:0000259" key="6">
    <source>
        <dbReference type="Pfam" id="PF07980"/>
    </source>
</evidence>
<protein>
    <submittedName>
        <fullName evidence="8">RagB/SusD family nutrient uptake outer membrane protein</fullName>
    </submittedName>
</protein>
<organism evidence="8 9">
    <name type="scientific">Bacteroides salyersiae</name>
    <dbReference type="NCBI Taxonomy" id="291644"/>
    <lineage>
        <taxon>Bacteria</taxon>
        <taxon>Pseudomonadati</taxon>
        <taxon>Bacteroidota</taxon>
        <taxon>Bacteroidia</taxon>
        <taxon>Bacteroidales</taxon>
        <taxon>Bacteroidaceae</taxon>
        <taxon>Bacteroides</taxon>
    </lineage>
</organism>
<evidence type="ECO:0000256" key="4">
    <source>
        <dbReference type="ARBA" id="ARBA00023136"/>
    </source>
</evidence>
<dbReference type="InterPro" id="IPR033985">
    <property type="entry name" value="SusD-like_N"/>
</dbReference>
<dbReference type="InterPro" id="IPR011990">
    <property type="entry name" value="TPR-like_helical_dom_sf"/>
</dbReference>
<dbReference type="RefSeq" id="WP_005925451.1">
    <property type="nucleotide sequence ID" value="NZ_CABKSE010000001.1"/>
</dbReference>
<dbReference type="SUPFAM" id="SSF48452">
    <property type="entry name" value="TPR-like"/>
    <property type="match status" value="1"/>
</dbReference>
<gene>
    <name evidence="8" type="ORF">F3F73_01245</name>
</gene>
<dbReference type="Pfam" id="PF14322">
    <property type="entry name" value="SusD-like_3"/>
    <property type="match status" value="1"/>
</dbReference>
<dbReference type="AlphaFoldDB" id="A0A7J4XPF9"/>
<reference evidence="8 9" key="1">
    <citation type="journal article" date="2019" name="Nat. Med.">
        <title>A library of human gut bacterial isolates paired with longitudinal multiomics data enables mechanistic microbiome research.</title>
        <authorList>
            <person name="Poyet M."/>
            <person name="Groussin M."/>
            <person name="Gibbons S.M."/>
            <person name="Avila-Pacheco J."/>
            <person name="Jiang X."/>
            <person name="Kearney S.M."/>
            <person name="Perrotta A.R."/>
            <person name="Berdy B."/>
            <person name="Zhao S."/>
            <person name="Lieberman T.D."/>
            <person name="Swanson P.K."/>
            <person name="Smith M."/>
            <person name="Roesemann S."/>
            <person name="Alexander J.E."/>
            <person name="Rich S.A."/>
            <person name="Livny J."/>
            <person name="Vlamakis H."/>
            <person name="Clish C."/>
            <person name="Bullock K."/>
            <person name="Deik A."/>
            <person name="Scott J."/>
            <person name="Pierce K.A."/>
            <person name="Xavier R.J."/>
            <person name="Alm E.J."/>
        </authorList>
    </citation>
    <scope>NUCLEOTIDE SEQUENCE [LARGE SCALE GENOMIC DNA]</scope>
    <source>
        <strain evidence="8 9">BIOML-A10</strain>
    </source>
</reference>
<evidence type="ECO:0000256" key="5">
    <source>
        <dbReference type="ARBA" id="ARBA00023237"/>
    </source>
</evidence>
<dbReference type="PROSITE" id="PS51257">
    <property type="entry name" value="PROKAR_LIPOPROTEIN"/>
    <property type="match status" value="1"/>
</dbReference>
<dbReference type="Pfam" id="PF07980">
    <property type="entry name" value="SusD_RagB"/>
    <property type="match status" value="1"/>
</dbReference>
<evidence type="ECO:0000256" key="1">
    <source>
        <dbReference type="ARBA" id="ARBA00004442"/>
    </source>
</evidence>
<dbReference type="InterPro" id="IPR012944">
    <property type="entry name" value="SusD_RagB_dom"/>
</dbReference>
<dbReference type="Proteomes" id="UP000422221">
    <property type="component" value="Unassembled WGS sequence"/>
</dbReference>
<dbReference type="GeneID" id="93115955"/>
<keyword evidence="4" id="KW-0472">Membrane</keyword>
<dbReference type="Gene3D" id="1.25.40.390">
    <property type="match status" value="1"/>
</dbReference>
<evidence type="ECO:0000256" key="3">
    <source>
        <dbReference type="ARBA" id="ARBA00022729"/>
    </source>
</evidence>
<evidence type="ECO:0000256" key="2">
    <source>
        <dbReference type="ARBA" id="ARBA00006275"/>
    </source>
</evidence>
<keyword evidence="5" id="KW-0998">Cell outer membrane</keyword>
<accession>A0A7J4XPF9</accession>
<name>A0A7J4XPF9_9BACE</name>
<dbReference type="EMBL" id="VWMK01000001">
    <property type="protein sequence ID" value="KAA3770606.1"/>
    <property type="molecule type" value="Genomic_DNA"/>
</dbReference>
<dbReference type="GO" id="GO:0009279">
    <property type="term" value="C:cell outer membrane"/>
    <property type="evidence" value="ECO:0007669"/>
    <property type="project" value="UniProtKB-SubCell"/>
</dbReference>
<keyword evidence="3" id="KW-0732">Signal</keyword>
<comment type="similarity">
    <text evidence="2">Belongs to the SusD family.</text>
</comment>
<sequence length="640" mass="72107">MKKIFKTLLIGGVALNMMTSCSDFLDQRSPSELTEETVFNSIYYANNVLNKVYGSLTNDQTYSQYFAFVWCLNSDYELVDGFGADASNTSSERGNMNYNQNPGWANLSKAWDAMFSAIEYANIVVDGINNSELITAGGSTQTEAERIKAEAQVLRAMLYLDLIRNFGDLPMKMESSKPDLSNAYLAKTDRDVILDYLINDLEDAAEHLSWAGSVSTEHVTKGYAHSLLANIALTRAGWAIRESAKAGYETAPNSDAAYPTQRPGTEERQKLYELALKHLNIVIGSGKHQLNPSIENHWDMVNKLKLDETYRENIFEIPMGLGRSGELGYTVGVRINGASSKYGEKGNSSGKMKVCAPYFWSFDHNDLRRDLTCAPYTLKETDGKMVESFDGNKPFEIYLAKWDIRKMSEEWRTVAINTGNAKWMSGINVTKMRYPYVLLMYAEVMNELHGADVTGECGLTAREALKMVHRRAFSDADKAAAETYINNISADKDVFFDAIVQENAWELVGEGYRKYDLIRWNLLNDRTEKMKADYERQLSEYPAKLYFKYKEDGGTIDMSTVQWYATAEEQEELKNDETYSNKAFWGAELTDATQKNLLDYLPKINGGLNASVKNRYLMPIASTTISASNGTLHNSYGFTD</sequence>
<evidence type="ECO:0000313" key="9">
    <source>
        <dbReference type="Proteomes" id="UP000422221"/>
    </source>
</evidence>
<comment type="subcellular location">
    <subcellularLocation>
        <location evidence="1">Cell outer membrane</location>
    </subcellularLocation>
</comment>